<dbReference type="EMBL" id="QFQD01000020">
    <property type="protein sequence ID" value="PZQ83352.1"/>
    <property type="molecule type" value="Genomic_DNA"/>
</dbReference>
<dbReference type="InterPro" id="IPR043128">
    <property type="entry name" value="Rev_trsase/Diguanyl_cyclase"/>
</dbReference>
<evidence type="ECO:0000256" key="2">
    <source>
        <dbReference type="ARBA" id="ARBA00034247"/>
    </source>
</evidence>
<dbReference type="SMART" id="SM00267">
    <property type="entry name" value="GGDEF"/>
    <property type="match status" value="1"/>
</dbReference>
<feature type="transmembrane region" description="Helical" evidence="3">
    <location>
        <begin position="110"/>
        <end position="131"/>
    </location>
</feature>
<keyword evidence="3" id="KW-0472">Membrane</keyword>
<dbReference type="NCBIfam" id="TIGR00254">
    <property type="entry name" value="GGDEF"/>
    <property type="match status" value="1"/>
</dbReference>
<dbReference type="PROSITE" id="PS50887">
    <property type="entry name" value="GGDEF"/>
    <property type="match status" value="1"/>
</dbReference>
<evidence type="ECO:0000256" key="3">
    <source>
        <dbReference type="SAM" id="Phobius"/>
    </source>
</evidence>
<dbReference type="InterPro" id="IPR000160">
    <property type="entry name" value="GGDEF_dom"/>
</dbReference>
<feature type="transmembrane region" description="Helical" evidence="3">
    <location>
        <begin position="78"/>
        <end position="98"/>
    </location>
</feature>
<dbReference type="SUPFAM" id="SSF55073">
    <property type="entry name" value="Nucleotide cyclase"/>
    <property type="match status" value="1"/>
</dbReference>
<dbReference type="CDD" id="cd01949">
    <property type="entry name" value="GGDEF"/>
    <property type="match status" value="1"/>
</dbReference>
<name>A0A2W5R316_ANCNO</name>
<protein>
    <recommendedName>
        <fullName evidence="1">diguanylate cyclase</fullName>
        <ecNumber evidence="1">2.7.7.65</ecNumber>
    </recommendedName>
</protein>
<dbReference type="FunFam" id="3.30.70.270:FF:000001">
    <property type="entry name" value="Diguanylate cyclase domain protein"/>
    <property type="match status" value="1"/>
</dbReference>
<evidence type="ECO:0000259" key="4">
    <source>
        <dbReference type="PROSITE" id="PS50887"/>
    </source>
</evidence>
<sequence>MLRIGGRRNTAPRRVSSRKGASNKAGLTFFTPIAVRDRDLMSFVILLIDLIALGLVCVAAFHAIYLARIATKVWLRHAWLAMTGLLAMVIALGVYMTLHRLLSPTFNASTIVDSIINLLGASLIFTSIQLSRLTARDLLKMAELEFAAFTDNLTGLPNRRSFDAAFPRQVEIAQRRGQPLAFLSLDIDNFKRVNDEHGHECGDKVLAHLGRLLGSLKRKGDTAYRVGGEEFVILAPHTGLAQGRANAERLRRAIEDSSLILDKHEMSVTVSFGVATLHHEDAGSSLVNRADAALYLAKRTGRNRVCTEDDVAIPAAAAAHP</sequence>
<comment type="caution">
    <text evidence="5">The sequence shown here is derived from an EMBL/GenBank/DDBJ whole genome shotgun (WGS) entry which is preliminary data.</text>
</comment>
<dbReference type="PANTHER" id="PTHR45138">
    <property type="entry name" value="REGULATORY COMPONENTS OF SENSORY TRANSDUCTION SYSTEM"/>
    <property type="match status" value="1"/>
</dbReference>
<dbReference type="InterPro" id="IPR029787">
    <property type="entry name" value="Nucleotide_cyclase"/>
</dbReference>
<evidence type="ECO:0000313" key="6">
    <source>
        <dbReference type="Proteomes" id="UP000248887"/>
    </source>
</evidence>
<dbReference type="Proteomes" id="UP000248887">
    <property type="component" value="Unassembled WGS sequence"/>
</dbReference>
<accession>A0A2W5R316</accession>
<organism evidence="5 6">
    <name type="scientific">Ancylobacter novellus</name>
    <name type="common">Thiobacillus novellus</name>
    <dbReference type="NCBI Taxonomy" id="921"/>
    <lineage>
        <taxon>Bacteria</taxon>
        <taxon>Pseudomonadati</taxon>
        <taxon>Pseudomonadota</taxon>
        <taxon>Alphaproteobacteria</taxon>
        <taxon>Hyphomicrobiales</taxon>
        <taxon>Xanthobacteraceae</taxon>
        <taxon>Ancylobacter</taxon>
    </lineage>
</organism>
<evidence type="ECO:0000256" key="1">
    <source>
        <dbReference type="ARBA" id="ARBA00012528"/>
    </source>
</evidence>
<dbReference type="AlphaFoldDB" id="A0A2W5R316"/>
<evidence type="ECO:0000313" key="5">
    <source>
        <dbReference type="EMBL" id="PZQ83352.1"/>
    </source>
</evidence>
<keyword evidence="3" id="KW-1133">Transmembrane helix</keyword>
<feature type="transmembrane region" description="Helical" evidence="3">
    <location>
        <begin position="40"/>
        <end position="66"/>
    </location>
</feature>
<comment type="catalytic activity">
    <reaction evidence="2">
        <text>2 GTP = 3',3'-c-di-GMP + 2 diphosphate</text>
        <dbReference type="Rhea" id="RHEA:24898"/>
        <dbReference type="ChEBI" id="CHEBI:33019"/>
        <dbReference type="ChEBI" id="CHEBI:37565"/>
        <dbReference type="ChEBI" id="CHEBI:58805"/>
        <dbReference type="EC" id="2.7.7.65"/>
    </reaction>
</comment>
<dbReference type="InterPro" id="IPR050469">
    <property type="entry name" value="Diguanylate_Cyclase"/>
</dbReference>
<keyword evidence="3" id="KW-0812">Transmembrane</keyword>
<dbReference type="Pfam" id="PF00990">
    <property type="entry name" value="GGDEF"/>
    <property type="match status" value="1"/>
</dbReference>
<gene>
    <name evidence="5" type="ORF">DI549_08375</name>
</gene>
<reference evidence="5 6" key="1">
    <citation type="submission" date="2017-08" db="EMBL/GenBank/DDBJ databases">
        <title>Infants hospitalized years apart are colonized by the same room-sourced microbial strains.</title>
        <authorList>
            <person name="Brooks B."/>
            <person name="Olm M.R."/>
            <person name="Firek B.A."/>
            <person name="Baker R."/>
            <person name="Thomas B.C."/>
            <person name="Morowitz M.J."/>
            <person name="Banfield J.F."/>
        </authorList>
    </citation>
    <scope>NUCLEOTIDE SEQUENCE [LARGE SCALE GENOMIC DNA]</scope>
    <source>
        <strain evidence="5">S2_005_001_R2_27</strain>
    </source>
</reference>
<feature type="domain" description="GGDEF" evidence="4">
    <location>
        <begin position="178"/>
        <end position="310"/>
    </location>
</feature>
<dbReference type="Gene3D" id="3.30.70.270">
    <property type="match status" value="1"/>
</dbReference>
<dbReference type="EC" id="2.7.7.65" evidence="1"/>
<dbReference type="GO" id="GO:0052621">
    <property type="term" value="F:diguanylate cyclase activity"/>
    <property type="evidence" value="ECO:0007669"/>
    <property type="project" value="UniProtKB-EC"/>
</dbReference>
<dbReference type="PANTHER" id="PTHR45138:SF9">
    <property type="entry name" value="DIGUANYLATE CYCLASE DGCM-RELATED"/>
    <property type="match status" value="1"/>
</dbReference>
<proteinExistence type="predicted"/>